<reference evidence="7 8" key="1">
    <citation type="submission" date="2017-09" db="EMBL/GenBank/DDBJ databases">
        <title>Depth-based differentiation of microbial function through sediment-hosted aquifers and enrichment of novel symbionts in the deep terrestrial subsurface.</title>
        <authorList>
            <person name="Probst A.J."/>
            <person name="Ladd B."/>
            <person name="Jarett J.K."/>
            <person name="Geller-Mcgrath D.E."/>
            <person name="Sieber C.M."/>
            <person name="Emerson J.B."/>
            <person name="Anantharaman K."/>
            <person name="Thomas B.C."/>
            <person name="Malmstrom R."/>
            <person name="Stieglmeier M."/>
            <person name="Klingl A."/>
            <person name="Woyke T."/>
            <person name="Ryan C.M."/>
            <person name="Banfield J.F."/>
        </authorList>
    </citation>
    <scope>NUCLEOTIDE SEQUENCE [LARGE SCALE GENOMIC DNA]</scope>
    <source>
        <strain evidence="7">CG23_combo_of_CG06-09_8_20_14_all_41_10</strain>
    </source>
</reference>
<dbReference type="InterPro" id="IPR017871">
    <property type="entry name" value="ABC_transporter-like_CS"/>
</dbReference>
<evidence type="ECO:0000313" key="8">
    <source>
        <dbReference type="Proteomes" id="UP000231292"/>
    </source>
</evidence>
<evidence type="ECO:0000256" key="3">
    <source>
        <dbReference type="ARBA" id="ARBA00022458"/>
    </source>
</evidence>
<dbReference type="EMBL" id="PCRK01000033">
    <property type="protein sequence ID" value="PIP19650.1"/>
    <property type="molecule type" value="Genomic_DNA"/>
</dbReference>
<dbReference type="Pfam" id="PF00005">
    <property type="entry name" value="ABC_tran"/>
    <property type="match status" value="1"/>
</dbReference>
<sequence>MNEKIIEVKNLSKHFGQVLAVKDISFEVKRSEIFAFLGPNGAGKTTTIKMFITLLAPTSGDATISGYSVIHHPAEVRKVIGYVPQMISVDGALTVQENLMLMAHLYDVPYRERNERIQQMLAFLNLEKYAQSLVRTLSGGMIRKLEVGQAMLHHPHLLFLDEPTTGLDPIAKRNIWEHLAELRDTFGTTIFFSTHNMEEAEETCDRVAIMNDGEIAVIGSVSELKDKTNKKDATLEDAFIFFAGNSLEPGGNFHDIKQTRQTHHRLG</sequence>
<keyword evidence="5 7" id="KW-0067">ATP-binding</keyword>
<dbReference type="Gene3D" id="3.40.50.300">
    <property type="entry name" value="P-loop containing nucleotide triphosphate hydrolases"/>
    <property type="match status" value="1"/>
</dbReference>
<organism evidence="7 8">
    <name type="scientific">Candidatus Sherwoodlollariibacterium unditelluris</name>
    <dbReference type="NCBI Taxonomy" id="1974757"/>
    <lineage>
        <taxon>Bacteria</taxon>
        <taxon>Pseudomonadati</taxon>
        <taxon>Candidatus Omnitrophota</taxon>
        <taxon>Candidatus Sherwoodlollariibacterium</taxon>
    </lineage>
</organism>
<proteinExistence type="inferred from homology"/>
<evidence type="ECO:0000313" key="7">
    <source>
        <dbReference type="EMBL" id="PIP19650.1"/>
    </source>
</evidence>
<dbReference type="Proteomes" id="UP000231292">
    <property type="component" value="Unassembled WGS sequence"/>
</dbReference>
<comment type="caution">
    <text evidence="7">The sequence shown here is derived from an EMBL/GenBank/DDBJ whole genome shotgun (WGS) entry which is preliminary data.</text>
</comment>
<evidence type="ECO:0000256" key="1">
    <source>
        <dbReference type="ARBA" id="ARBA00005417"/>
    </source>
</evidence>
<dbReference type="SMART" id="SM00382">
    <property type="entry name" value="AAA"/>
    <property type="match status" value="1"/>
</dbReference>
<evidence type="ECO:0000256" key="2">
    <source>
        <dbReference type="ARBA" id="ARBA00022448"/>
    </source>
</evidence>
<feature type="domain" description="ABC transporter" evidence="6">
    <location>
        <begin position="6"/>
        <end position="237"/>
    </location>
</feature>
<dbReference type="SUPFAM" id="SSF52540">
    <property type="entry name" value="P-loop containing nucleoside triphosphate hydrolases"/>
    <property type="match status" value="1"/>
</dbReference>
<keyword evidence="2" id="KW-0813">Transport</keyword>
<gene>
    <name evidence="7" type="ORF">COX41_01785</name>
</gene>
<evidence type="ECO:0000256" key="5">
    <source>
        <dbReference type="ARBA" id="ARBA00022840"/>
    </source>
</evidence>
<protein>
    <submittedName>
        <fullName evidence="7">Multidrug ABC transporter ATP-binding protein</fullName>
    </submittedName>
</protein>
<comment type="similarity">
    <text evidence="1">Belongs to the ABC transporter superfamily.</text>
</comment>
<name>A0A2G9YK86_9BACT</name>
<dbReference type="InterPro" id="IPR050763">
    <property type="entry name" value="ABC_transporter_ATP-binding"/>
</dbReference>
<dbReference type="GO" id="GO:0016887">
    <property type="term" value="F:ATP hydrolysis activity"/>
    <property type="evidence" value="ECO:0007669"/>
    <property type="project" value="InterPro"/>
</dbReference>
<dbReference type="InterPro" id="IPR003593">
    <property type="entry name" value="AAA+_ATPase"/>
</dbReference>
<dbReference type="PROSITE" id="PS50893">
    <property type="entry name" value="ABC_TRANSPORTER_2"/>
    <property type="match status" value="1"/>
</dbReference>
<dbReference type="PANTHER" id="PTHR42711">
    <property type="entry name" value="ABC TRANSPORTER ATP-BINDING PROTEIN"/>
    <property type="match status" value="1"/>
</dbReference>
<keyword evidence="4" id="KW-0547">Nucleotide-binding</keyword>
<dbReference type="InterPro" id="IPR027417">
    <property type="entry name" value="P-loop_NTPase"/>
</dbReference>
<dbReference type="GO" id="GO:0005524">
    <property type="term" value="F:ATP binding"/>
    <property type="evidence" value="ECO:0007669"/>
    <property type="project" value="UniProtKB-KW"/>
</dbReference>
<keyword evidence="3" id="KW-0536">Nodulation</keyword>
<dbReference type="PANTHER" id="PTHR42711:SF5">
    <property type="entry name" value="ABC TRANSPORTER ATP-BINDING PROTEIN NATA"/>
    <property type="match status" value="1"/>
</dbReference>
<dbReference type="PROSITE" id="PS00211">
    <property type="entry name" value="ABC_TRANSPORTER_1"/>
    <property type="match status" value="1"/>
</dbReference>
<evidence type="ECO:0000256" key="4">
    <source>
        <dbReference type="ARBA" id="ARBA00022741"/>
    </source>
</evidence>
<accession>A0A2G9YK86</accession>
<dbReference type="InterPro" id="IPR003439">
    <property type="entry name" value="ABC_transporter-like_ATP-bd"/>
</dbReference>
<evidence type="ECO:0000259" key="6">
    <source>
        <dbReference type="PROSITE" id="PS50893"/>
    </source>
</evidence>
<dbReference type="AlphaFoldDB" id="A0A2G9YK86"/>